<keyword evidence="2 3" id="KW-0040">ANK repeat</keyword>
<dbReference type="PROSITE" id="PS50088">
    <property type="entry name" value="ANK_REPEAT"/>
    <property type="match status" value="1"/>
</dbReference>
<dbReference type="PANTHER" id="PTHR24198:SF165">
    <property type="entry name" value="ANKYRIN REPEAT-CONTAINING PROTEIN-RELATED"/>
    <property type="match status" value="1"/>
</dbReference>
<dbReference type="GO" id="GO:0005737">
    <property type="term" value="C:cytoplasm"/>
    <property type="evidence" value="ECO:0007669"/>
    <property type="project" value="TreeGrafter"/>
</dbReference>
<dbReference type="Pfam" id="PF12796">
    <property type="entry name" value="Ank_2"/>
    <property type="match status" value="1"/>
</dbReference>
<protein>
    <submittedName>
        <fullName evidence="5">Uncharacterized protein</fullName>
    </submittedName>
</protein>
<feature type="region of interest" description="Disordered" evidence="4">
    <location>
        <begin position="173"/>
        <end position="193"/>
    </location>
</feature>
<evidence type="ECO:0000313" key="5">
    <source>
        <dbReference type="EMBL" id="RFN55143.1"/>
    </source>
</evidence>
<organism evidence="5 6">
    <name type="scientific">Fusarium flagelliforme</name>
    <dbReference type="NCBI Taxonomy" id="2675880"/>
    <lineage>
        <taxon>Eukaryota</taxon>
        <taxon>Fungi</taxon>
        <taxon>Dikarya</taxon>
        <taxon>Ascomycota</taxon>
        <taxon>Pezizomycotina</taxon>
        <taxon>Sordariomycetes</taxon>
        <taxon>Hypocreomycetidae</taxon>
        <taxon>Hypocreales</taxon>
        <taxon>Nectriaceae</taxon>
        <taxon>Fusarium</taxon>
        <taxon>Fusarium incarnatum-equiseti species complex</taxon>
    </lineage>
</organism>
<dbReference type="SUPFAM" id="SSF48403">
    <property type="entry name" value="Ankyrin repeat"/>
    <property type="match status" value="1"/>
</dbReference>
<dbReference type="SMART" id="SM00248">
    <property type="entry name" value="ANK"/>
    <property type="match status" value="5"/>
</dbReference>
<dbReference type="AlphaFoldDB" id="A0A395N5T6"/>
<name>A0A395N5T6_9HYPO</name>
<comment type="caution">
    <text evidence="5">The sequence shown here is derived from an EMBL/GenBank/DDBJ whole genome shotgun (WGS) entry which is preliminary data.</text>
</comment>
<dbReference type="Gene3D" id="1.25.40.20">
    <property type="entry name" value="Ankyrin repeat-containing domain"/>
    <property type="match status" value="1"/>
</dbReference>
<keyword evidence="6" id="KW-1185">Reference proteome</keyword>
<proteinExistence type="predicted"/>
<dbReference type="Proteomes" id="UP000265631">
    <property type="component" value="Unassembled WGS sequence"/>
</dbReference>
<reference evidence="5 6" key="1">
    <citation type="journal article" date="2018" name="PLoS Pathog.">
        <title>Evolution of structural diversity of trichothecenes, a family of toxins produced by plant pathogenic and entomopathogenic fungi.</title>
        <authorList>
            <person name="Proctor R.H."/>
            <person name="McCormick S.P."/>
            <person name="Kim H.S."/>
            <person name="Cardoza R.E."/>
            <person name="Stanley A.M."/>
            <person name="Lindo L."/>
            <person name="Kelly A."/>
            <person name="Brown D.W."/>
            <person name="Lee T."/>
            <person name="Vaughan M.M."/>
            <person name="Alexander N.J."/>
            <person name="Busman M."/>
            <person name="Gutierrez S."/>
        </authorList>
    </citation>
    <scope>NUCLEOTIDE SEQUENCE [LARGE SCALE GENOMIC DNA]</scope>
    <source>
        <strain evidence="5 6">NRRL 13405</strain>
    </source>
</reference>
<dbReference type="PROSITE" id="PS50297">
    <property type="entry name" value="ANK_REP_REGION"/>
    <property type="match status" value="1"/>
</dbReference>
<gene>
    <name evidence="5" type="ORF">FIE12Z_655</name>
</gene>
<dbReference type="InterPro" id="IPR002110">
    <property type="entry name" value="Ankyrin_rpt"/>
</dbReference>
<dbReference type="EMBL" id="PXXK01000010">
    <property type="protein sequence ID" value="RFN55143.1"/>
    <property type="molecule type" value="Genomic_DNA"/>
</dbReference>
<evidence type="ECO:0000256" key="2">
    <source>
        <dbReference type="ARBA" id="ARBA00023043"/>
    </source>
</evidence>
<keyword evidence="1" id="KW-0677">Repeat</keyword>
<evidence type="ECO:0000256" key="3">
    <source>
        <dbReference type="PROSITE-ProRule" id="PRU00023"/>
    </source>
</evidence>
<accession>A0A395N5T6</accession>
<sequence length="841" mass="94722">MSGLEILGAVASSIALVQAVKGSLKAIDLLRQNSEMKKQCNNLRREIIMIECFIMQAQQQTAQQQLLGSAEHPLVSLATEELEDILKELNKIVERYSHSRKVHDPKRYTDKMKWFTEASKIEELRDRAQATKSNLHMAITFRVSSMIDRGNMRQEVLFHRVTQQLTSYTHESVNVKSPLSGHNDTSSSTVHQPRIQELDDQGVVISSELQTGQTKTQETSLNGDVNVTTLTTKEESFISVTTIQPLGPRICNLACQCRCHRNRRQYDGGAWAKSILGSWLVRYDSSSSTCPGRCGQSVGVKLEYRLPKWLWAGVASFEACQGPKLNLSLRPRRVLGVLGQEATVFSMLQHPSALQEHLRKGYKYFPDDVDPVGLTKQSQYSISRSCWNSVEILLKLWKNILPYQGLPRHIRHRFMREYNNYEEHLDILDIILERLSSLIPDWDEDHTTDIHLEAVNPEVTADGMLKALQKEPWAIDEQDERGMCPIHHAVNEGNAQALVLLIMAGANINQPCGVGWTPLLWSVSGQQEEVTKTLLEYEDCRVHVNDLSPDGQNALNHAIYHSFPAGVRMLFEAGATAKLPNTTINTIPTLHVLGTYSKIDQKTVDEIADLLLMHGADLEARDHASRTPIMLAITRRNILALRKFVSAGASLTAMSSMNHNILHNAAFGADVEILDYIAKLDLAGVQVTQRATDGNNPLQILYYMSARPLWRVTKDEPQLSSAAVEAFITFYFELLIPELRRHVSTIDELLQAVEDRDASTATSMLDQLVEKNVKCGEPYLAGWYRGLKGYVFGGNWDHLTDALNEENDETCEKIERARIARGKTITDPEMEEFLWGNDMES</sequence>
<evidence type="ECO:0000256" key="1">
    <source>
        <dbReference type="ARBA" id="ARBA00022737"/>
    </source>
</evidence>
<feature type="repeat" description="ANK" evidence="3">
    <location>
        <begin position="481"/>
        <end position="509"/>
    </location>
</feature>
<feature type="compositionally biased region" description="Polar residues" evidence="4">
    <location>
        <begin position="173"/>
        <end position="191"/>
    </location>
</feature>
<evidence type="ECO:0000256" key="4">
    <source>
        <dbReference type="SAM" id="MobiDB-lite"/>
    </source>
</evidence>
<dbReference type="STRING" id="2594813.A0A395N5T6"/>
<dbReference type="PANTHER" id="PTHR24198">
    <property type="entry name" value="ANKYRIN REPEAT AND PROTEIN KINASE DOMAIN-CONTAINING PROTEIN"/>
    <property type="match status" value="1"/>
</dbReference>
<dbReference type="InterPro" id="IPR036770">
    <property type="entry name" value="Ankyrin_rpt-contain_sf"/>
</dbReference>
<evidence type="ECO:0000313" key="6">
    <source>
        <dbReference type="Proteomes" id="UP000265631"/>
    </source>
</evidence>